<dbReference type="SUPFAM" id="SSF81383">
    <property type="entry name" value="F-box domain"/>
    <property type="match status" value="1"/>
</dbReference>
<dbReference type="SMART" id="SM00256">
    <property type="entry name" value="FBOX"/>
    <property type="match status" value="1"/>
</dbReference>
<reference evidence="1" key="1">
    <citation type="submission" date="2015-06" db="UniProtKB">
        <authorList>
            <consortium name="EnsemblPlants"/>
        </authorList>
    </citation>
    <scope>IDENTIFICATION</scope>
</reference>
<dbReference type="AlphaFoldDB" id="R7W579"/>
<sequence length="278" mass="31841">MVLPRMEACAVFPDDILVEILSRLPAKSAYRFKCVSNPWRYLISDRNHCKRLPQTLAGFFYVSESWDNNRLCPIFEQHFCNLSGCQPPLVNPMLPFLPNHADMSVLDCCKGLLLLLCHHTMITSSAIPLLRNGTVYFNGLLYFLTYEYVLVTMDLEAKELKEIELPDAGGSTFFLLGQSQGCLWYVAKDEDENKISFWTLEDGAWSFNHSFPGSDCRDPVAFHPDCNTFFFTIGLENRLMSYDIDRGKARCLFVLGSGHFDWFRPYVPCFSDTLADED</sequence>
<dbReference type="PANTHER" id="PTHR35546:SF105">
    <property type="entry name" value="OS05G0139200 PROTEIN"/>
    <property type="match status" value="1"/>
</dbReference>
<evidence type="ECO:0000313" key="1">
    <source>
        <dbReference type="EnsemblPlants" id="EMT02471"/>
    </source>
</evidence>
<proteinExistence type="predicted"/>
<dbReference type="Gene3D" id="1.20.1280.50">
    <property type="match status" value="1"/>
</dbReference>
<dbReference type="CDD" id="cd22157">
    <property type="entry name" value="F-box_AtFBW1-like"/>
    <property type="match status" value="1"/>
</dbReference>
<organism evidence="1">
    <name type="scientific">Aegilops tauschii</name>
    <name type="common">Tausch's goatgrass</name>
    <name type="synonym">Aegilops squarrosa</name>
    <dbReference type="NCBI Taxonomy" id="37682"/>
    <lineage>
        <taxon>Eukaryota</taxon>
        <taxon>Viridiplantae</taxon>
        <taxon>Streptophyta</taxon>
        <taxon>Embryophyta</taxon>
        <taxon>Tracheophyta</taxon>
        <taxon>Spermatophyta</taxon>
        <taxon>Magnoliopsida</taxon>
        <taxon>Liliopsida</taxon>
        <taxon>Poales</taxon>
        <taxon>Poaceae</taxon>
        <taxon>BOP clade</taxon>
        <taxon>Pooideae</taxon>
        <taxon>Triticodae</taxon>
        <taxon>Triticeae</taxon>
        <taxon>Triticinae</taxon>
        <taxon>Aegilops</taxon>
    </lineage>
</organism>
<accession>R7W579</accession>
<dbReference type="PANTHER" id="PTHR35546">
    <property type="entry name" value="F-BOX PROTEIN INTERACTION DOMAIN PROTEIN-RELATED"/>
    <property type="match status" value="1"/>
</dbReference>
<name>R7W579_AEGTA</name>
<dbReference type="EnsemblPlants" id="EMT02471">
    <property type="protein sequence ID" value="EMT02471"/>
    <property type="gene ID" value="F775_25610"/>
</dbReference>
<protein>
    <submittedName>
        <fullName evidence="1">Uncharacterized protein</fullName>
    </submittedName>
</protein>
<dbReference type="SUPFAM" id="SSF50969">
    <property type="entry name" value="YVTN repeat-like/Quinoprotein amine dehydrogenase"/>
    <property type="match status" value="1"/>
</dbReference>
<dbReference type="Pfam" id="PF00646">
    <property type="entry name" value="F-box"/>
    <property type="match status" value="1"/>
</dbReference>
<dbReference type="InterPro" id="IPR011044">
    <property type="entry name" value="Quino_amine_DH_bsu"/>
</dbReference>
<dbReference type="InterPro" id="IPR055290">
    <property type="entry name" value="At3g26010-like"/>
</dbReference>
<dbReference type="InterPro" id="IPR036047">
    <property type="entry name" value="F-box-like_dom_sf"/>
</dbReference>
<dbReference type="InterPro" id="IPR001810">
    <property type="entry name" value="F-box_dom"/>
</dbReference>